<dbReference type="Gene3D" id="2.30.30.40">
    <property type="entry name" value="SH3 Domains"/>
    <property type="match status" value="1"/>
</dbReference>
<dbReference type="Proteomes" id="UP000529310">
    <property type="component" value="Unassembled WGS sequence"/>
</dbReference>
<evidence type="ECO:0000256" key="1">
    <source>
        <dbReference type="SAM" id="SignalP"/>
    </source>
</evidence>
<proteinExistence type="predicted"/>
<feature type="signal peptide" evidence="1">
    <location>
        <begin position="1"/>
        <end position="37"/>
    </location>
</feature>
<feature type="domain" description="SH3b" evidence="2">
    <location>
        <begin position="471"/>
        <end position="536"/>
    </location>
</feature>
<dbReference type="PANTHER" id="PTHR34408">
    <property type="entry name" value="FAMILY PROTEIN, PUTATIVE-RELATED"/>
    <property type="match status" value="1"/>
</dbReference>
<evidence type="ECO:0000313" key="4">
    <source>
        <dbReference type="Proteomes" id="UP000529310"/>
    </source>
</evidence>
<dbReference type="SMART" id="SM00287">
    <property type="entry name" value="SH3b"/>
    <property type="match status" value="8"/>
</dbReference>
<feature type="domain" description="SH3b" evidence="2">
    <location>
        <begin position="949"/>
        <end position="1014"/>
    </location>
</feature>
<keyword evidence="4" id="KW-1185">Reference proteome</keyword>
<reference evidence="3 4" key="1">
    <citation type="submission" date="2020-08" db="EMBL/GenBank/DDBJ databases">
        <title>Sequencing the genomes of 1000 actinobacteria strains.</title>
        <authorList>
            <person name="Klenk H.-P."/>
        </authorList>
    </citation>
    <scope>NUCLEOTIDE SEQUENCE [LARGE SCALE GENOMIC DNA]</scope>
    <source>
        <strain evidence="3 4">DSM 27099</strain>
    </source>
</reference>
<keyword evidence="1" id="KW-0732">Signal</keyword>
<feature type="domain" description="SH3b" evidence="2">
    <location>
        <begin position="549"/>
        <end position="613"/>
    </location>
</feature>
<feature type="domain" description="SH3b" evidence="2">
    <location>
        <begin position="629"/>
        <end position="694"/>
    </location>
</feature>
<evidence type="ECO:0000313" key="3">
    <source>
        <dbReference type="EMBL" id="MBB2976355.1"/>
    </source>
</evidence>
<name>A0A7W4V4X1_9MICO</name>
<gene>
    <name evidence="3" type="ORF">FHX49_001929</name>
</gene>
<feature type="domain" description="SH3b" evidence="2">
    <location>
        <begin position="869"/>
        <end position="933"/>
    </location>
</feature>
<feature type="chain" id="PRO_5030550587" description="SH3b domain-containing protein" evidence="1">
    <location>
        <begin position="38"/>
        <end position="1014"/>
    </location>
</feature>
<dbReference type="InterPro" id="IPR003646">
    <property type="entry name" value="SH3-like_bac-type"/>
</dbReference>
<evidence type="ECO:0000259" key="2">
    <source>
        <dbReference type="SMART" id="SM00287"/>
    </source>
</evidence>
<dbReference type="AlphaFoldDB" id="A0A7W4V4X1"/>
<organism evidence="3 4">
    <name type="scientific">Microbacterium endophyticum</name>
    <dbReference type="NCBI Taxonomy" id="1526412"/>
    <lineage>
        <taxon>Bacteria</taxon>
        <taxon>Bacillati</taxon>
        <taxon>Actinomycetota</taxon>
        <taxon>Actinomycetes</taxon>
        <taxon>Micrococcales</taxon>
        <taxon>Microbacteriaceae</taxon>
        <taxon>Microbacterium</taxon>
    </lineage>
</organism>
<feature type="domain" description="SH3b" evidence="2">
    <location>
        <begin position="312"/>
        <end position="375"/>
    </location>
</feature>
<comment type="caution">
    <text evidence="3">The sequence shown here is derived from an EMBL/GenBank/DDBJ whole genome shotgun (WGS) entry which is preliminary data.</text>
</comment>
<sequence>MRRSLFSRSGARAGVASLASLAVVVGMLVAVAQPATAAEVETTAVNSTASSLDVEAGTAVSSDITKSADLSKFNAGNIISDAQFFDSGTMTEAQIQSFLEKKVSSCRSGYTCLKDWYDTSRTTTASAMCGAYSGGVRERASRIIYKVAKACGINPQVLLVMLEKEQGLVSHVWPSEFRYTIAMGQGCPDTAACDTQYYGFFNQVYGAARQMKIYTVYPNSFTYRAGQTNTIYWHPNASCGTSNVYIENQATANLYIYTPYRPNAAALNAGYGTGDGCSSYGNRNFYQYFTDWFGAPVVSDPCAQPAAVSSAKKAYVVSAGTLNARTAPSTLCSKNATALSSGTIVQAVGAVDGWLKIRWLDQDRWISRDYVRYATQDEKYCAVPGNVTSATKVYVVTEDFTGRIVPNSSCATDPQPLENGAILQATDVNSDRDWINLSLETGETWVARSSLRAASSGEAACAVATDVGNASLSYVVNAGGTTARSAPNSKCSINSTALTAGIVVTASAVSSDRKWVRVNVGGSYAWILRSDTTRASSSAVCSIPAEASSASKVYVLTETVVARAAPNSDCSISQTSLSAGTVVQAVGVVDGWLKVQLEGGDVWIPRSGTAYATSAQAACAVPGGVGSARQTYVVGEAGTTGRSAPNSGCASGAVDVSAGTIVTGVGVNSSRDWLKVEIDGRGVWLSRSDLTAATTTDLTCKEPSGYSAAKKAYVVQSGTVLGRTAPSFACGEGAVSLSAGTVVQAVGVVDGWLKVQLEGGDVWIPRSGTAYATSAQAACAVPGGVGSARQTYVVGEAGTTGRSAPNSGCASGAVDVSAGTIVTGVGVNSSRDWLKVEIDGRGVWLSRSDLTAATTTDLTCKEPSGYSAAKKAYVVQSGTVLGRTAPSFACGEGAVSLSAGTVVQAVGVVDGWLKVQLEGGDVWIPRSGTAYATSAQAACAVPGGVGSARQTYVVGEAGTTGRSAPNSGCASGAVDVSAGTIVTGVGVNSSRDWLKVEIDGRGVWLDRSDLTRKP</sequence>
<dbReference type="EMBL" id="JACHWQ010000005">
    <property type="protein sequence ID" value="MBB2976355.1"/>
    <property type="molecule type" value="Genomic_DNA"/>
</dbReference>
<feature type="domain" description="SH3b" evidence="2">
    <location>
        <begin position="789"/>
        <end position="854"/>
    </location>
</feature>
<feature type="domain" description="SH3b" evidence="2">
    <location>
        <begin position="709"/>
        <end position="773"/>
    </location>
</feature>
<dbReference type="InterPro" id="IPR052354">
    <property type="entry name" value="Cell_Wall_Dynamics_Protein"/>
</dbReference>
<protein>
    <recommendedName>
        <fullName evidence="2">SH3b domain-containing protein</fullName>
    </recommendedName>
</protein>
<dbReference type="RefSeq" id="WP_165139169.1">
    <property type="nucleotide sequence ID" value="NZ_CP049255.1"/>
</dbReference>
<dbReference type="PANTHER" id="PTHR34408:SF1">
    <property type="entry name" value="GLYCOSYL HYDROLASE FAMILY 19 DOMAIN-CONTAINING PROTEIN HI_1415"/>
    <property type="match status" value="1"/>
</dbReference>
<accession>A0A7W4V4X1</accession>